<dbReference type="Proteomes" id="UP001217089">
    <property type="component" value="Unassembled WGS sequence"/>
</dbReference>
<keyword evidence="3 5" id="KW-1133">Transmembrane helix</keyword>
<evidence type="ECO:0000256" key="5">
    <source>
        <dbReference type="SAM" id="Phobius"/>
    </source>
</evidence>
<feature type="transmembrane region" description="Helical" evidence="5">
    <location>
        <begin position="42"/>
        <end position="58"/>
    </location>
</feature>
<reference evidence="6 7" key="1">
    <citation type="submission" date="2022-12" db="EMBL/GenBank/DDBJ databases">
        <title>Chromosome-level genome of Tegillarca granosa.</title>
        <authorList>
            <person name="Kim J."/>
        </authorList>
    </citation>
    <scope>NUCLEOTIDE SEQUENCE [LARGE SCALE GENOMIC DNA]</scope>
    <source>
        <strain evidence="6">Teg-2019</strain>
        <tissue evidence="6">Adductor muscle</tissue>
    </source>
</reference>
<dbReference type="InterPro" id="IPR011701">
    <property type="entry name" value="MFS"/>
</dbReference>
<feature type="transmembrane region" description="Helical" evidence="5">
    <location>
        <begin position="230"/>
        <end position="257"/>
    </location>
</feature>
<gene>
    <name evidence="6" type="ORF">KUTeg_020593</name>
</gene>
<evidence type="ECO:0000256" key="1">
    <source>
        <dbReference type="ARBA" id="ARBA00004141"/>
    </source>
</evidence>
<feature type="transmembrane region" description="Helical" evidence="5">
    <location>
        <begin position="188"/>
        <end position="210"/>
    </location>
</feature>
<name>A0ABQ9EB35_TEGGR</name>
<feature type="transmembrane region" description="Helical" evidence="5">
    <location>
        <begin position="101"/>
        <end position="120"/>
    </location>
</feature>
<evidence type="ECO:0000256" key="4">
    <source>
        <dbReference type="ARBA" id="ARBA00023136"/>
    </source>
</evidence>
<evidence type="ECO:0000313" key="7">
    <source>
        <dbReference type="Proteomes" id="UP001217089"/>
    </source>
</evidence>
<organism evidence="6 7">
    <name type="scientific">Tegillarca granosa</name>
    <name type="common">Malaysian cockle</name>
    <name type="synonym">Anadara granosa</name>
    <dbReference type="NCBI Taxonomy" id="220873"/>
    <lineage>
        <taxon>Eukaryota</taxon>
        <taxon>Metazoa</taxon>
        <taxon>Spiralia</taxon>
        <taxon>Lophotrochozoa</taxon>
        <taxon>Mollusca</taxon>
        <taxon>Bivalvia</taxon>
        <taxon>Autobranchia</taxon>
        <taxon>Pteriomorphia</taxon>
        <taxon>Arcoida</taxon>
        <taxon>Arcoidea</taxon>
        <taxon>Arcidae</taxon>
        <taxon>Tegillarca</taxon>
    </lineage>
</organism>
<proteinExistence type="predicted"/>
<dbReference type="InterPro" id="IPR036259">
    <property type="entry name" value="MFS_trans_sf"/>
</dbReference>
<evidence type="ECO:0000256" key="2">
    <source>
        <dbReference type="ARBA" id="ARBA00022692"/>
    </source>
</evidence>
<dbReference type="PANTHER" id="PTHR43184:SF30">
    <property type="entry name" value="MFS DOMAIN-CONTAINING PROTEIN"/>
    <property type="match status" value="1"/>
</dbReference>
<keyword evidence="7" id="KW-1185">Reference proteome</keyword>
<sequence length="332" mass="36468">MPKVKVSCKVFRRLLFVERGPLINEEVRMTTAMAAVLRKRQILVFLVGWLAYASTYFLRKPLGVIKTDLMENIHLDKVQLGWLDMGLLFPYAFMQATFGQWSNFYILFALLFLNGTAQAQCWPNCMKSLGSWYPDSVRNSVFGMFGTCAFAGGIIGTSLAVYLQTSYGWRSVFLPPSVIVLKYSKGEAGMFSTVFEIGGVLGSAGIGFVMDRYFKGRALLGTGFSVFLSALALLCFLFTSSWGIVINCLFLFIAGAFNCGPDSILGFGSVGTVLEGPIIGIVSSHYGFSGMFVLMIILSFIGTVSVFRGASIYNSKVVRKIPEPEPLDPDIV</sequence>
<evidence type="ECO:0008006" key="8">
    <source>
        <dbReference type="Google" id="ProtNLM"/>
    </source>
</evidence>
<comment type="caution">
    <text evidence="6">The sequence shown here is derived from an EMBL/GenBank/DDBJ whole genome shotgun (WGS) entry which is preliminary data.</text>
</comment>
<evidence type="ECO:0000313" key="6">
    <source>
        <dbReference type="EMBL" id="KAJ8301606.1"/>
    </source>
</evidence>
<accession>A0ABQ9EB35</accession>
<keyword evidence="4 5" id="KW-0472">Membrane</keyword>
<dbReference type="EMBL" id="JARBDR010000918">
    <property type="protein sequence ID" value="KAJ8301606.1"/>
    <property type="molecule type" value="Genomic_DNA"/>
</dbReference>
<feature type="transmembrane region" description="Helical" evidence="5">
    <location>
        <begin position="140"/>
        <end position="163"/>
    </location>
</feature>
<dbReference type="PANTHER" id="PTHR43184">
    <property type="entry name" value="MAJOR FACILITATOR SUPERFAMILY TRANSPORTER 16, ISOFORM B"/>
    <property type="match status" value="1"/>
</dbReference>
<dbReference type="SUPFAM" id="SSF103473">
    <property type="entry name" value="MFS general substrate transporter"/>
    <property type="match status" value="1"/>
</dbReference>
<evidence type="ECO:0000256" key="3">
    <source>
        <dbReference type="ARBA" id="ARBA00022989"/>
    </source>
</evidence>
<keyword evidence="2 5" id="KW-0812">Transmembrane</keyword>
<feature type="transmembrane region" description="Helical" evidence="5">
    <location>
        <begin position="288"/>
        <end position="310"/>
    </location>
</feature>
<dbReference type="Gene3D" id="1.20.1250.20">
    <property type="entry name" value="MFS general substrate transporter like domains"/>
    <property type="match status" value="3"/>
</dbReference>
<comment type="subcellular location">
    <subcellularLocation>
        <location evidence="1">Membrane</location>
        <topology evidence="1">Multi-pass membrane protein</topology>
    </subcellularLocation>
</comment>
<protein>
    <recommendedName>
        <fullName evidence="8">Major facilitator superfamily (MFS) profile domain-containing protein</fullName>
    </recommendedName>
</protein>
<dbReference type="Pfam" id="PF07690">
    <property type="entry name" value="MFS_1"/>
    <property type="match status" value="1"/>
</dbReference>